<accession>A0ABT8EH67</accession>
<dbReference type="Pfam" id="PF07729">
    <property type="entry name" value="FCD"/>
    <property type="match status" value="1"/>
</dbReference>
<evidence type="ECO:0000313" key="5">
    <source>
        <dbReference type="EMBL" id="MDN4120628.1"/>
    </source>
</evidence>
<dbReference type="InterPro" id="IPR036388">
    <property type="entry name" value="WH-like_DNA-bd_sf"/>
</dbReference>
<proteinExistence type="predicted"/>
<dbReference type="Pfam" id="PF00392">
    <property type="entry name" value="GntR"/>
    <property type="match status" value="1"/>
</dbReference>
<dbReference type="Gene3D" id="1.10.10.10">
    <property type="entry name" value="Winged helix-like DNA-binding domain superfamily/Winged helix DNA-binding domain"/>
    <property type="match status" value="1"/>
</dbReference>
<organism evidence="5 6">
    <name type="scientific">Alcaligenes endophyticus</name>
    <dbReference type="NCBI Taxonomy" id="1929088"/>
    <lineage>
        <taxon>Bacteria</taxon>
        <taxon>Pseudomonadati</taxon>
        <taxon>Pseudomonadota</taxon>
        <taxon>Betaproteobacteria</taxon>
        <taxon>Burkholderiales</taxon>
        <taxon>Alcaligenaceae</taxon>
        <taxon>Alcaligenes</taxon>
    </lineage>
</organism>
<dbReference type="SUPFAM" id="SSF48008">
    <property type="entry name" value="GntR ligand-binding domain-like"/>
    <property type="match status" value="1"/>
</dbReference>
<sequence length="298" mass="33644">MSAAHFLLPKLVSWLKAQGLPQGSHLAAQTIADAFQMSRSPVNEALQQLAEQGVLERRPRRGYFLLLNADQLSVESFVAGSSVADPVQHAYFALADDLLTQQLPLHCSEQELRRRYQLSQTQCQLLMQRIATEGWAERRPGYGWVFSDMLLTPNSLLQSYRLRLALEPAALLEPNYTITAATIAQCRAAELELLNGGIETATADQLHARGVRFHEALVEASGNPFFIDAIKRVNQVRRLLSYRSMRDRQRYRDHCAQHLTILSLLEQGQQEQAAQALREHLQHTVHNMSRLSELLSQA</sequence>
<keyword evidence="2" id="KW-0238">DNA-binding</keyword>
<gene>
    <name evidence="5" type="ORF">LMS43_04925</name>
</gene>
<dbReference type="SMART" id="SM00895">
    <property type="entry name" value="FCD"/>
    <property type="match status" value="1"/>
</dbReference>
<dbReference type="PROSITE" id="PS50949">
    <property type="entry name" value="HTH_GNTR"/>
    <property type="match status" value="1"/>
</dbReference>
<reference evidence="5" key="1">
    <citation type="submission" date="2021-11" db="EMBL/GenBank/DDBJ databases">
        <title>Draft genome sequence of Alcaligenes endophyticus type strain CCUG 75668T.</title>
        <authorList>
            <person name="Salva-Serra F."/>
            <person name="Duran R.E."/>
            <person name="Seeger M."/>
            <person name="Moore E.R.B."/>
            <person name="Jaen-Luchoro D."/>
        </authorList>
    </citation>
    <scope>NUCLEOTIDE SEQUENCE</scope>
    <source>
        <strain evidence="5">CCUG 75668</strain>
    </source>
</reference>
<dbReference type="SUPFAM" id="SSF46785">
    <property type="entry name" value="Winged helix' DNA-binding domain"/>
    <property type="match status" value="1"/>
</dbReference>
<dbReference type="RefSeq" id="WP_266122068.1">
    <property type="nucleotide sequence ID" value="NZ_JAJHNU010000001.1"/>
</dbReference>
<dbReference type="PANTHER" id="PTHR43537">
    <property type="entry name" value="TRANSCRIPTIONAL REGULATOR, GNTR FAMILY"/>
    <property type="match status" value="1"/>
</dbReference>
<evidence type="ECO:0000256" key="3">
    <source>
        <dbReference type="ARBA" id="ARBA00023163"/>
    </source>
</evidence>
<dbReference type="InterPro" id="IPR000524">
    <property type="entry name" value="Tscrpt_reg_HTH_GntR"/>
</dbReference>
<evidence type="ECO:0000256" key="2">
    <source>
        <dbReference type="ARBA" id="ARBA00023125"/>
    </source>
</evidence>
<evidence type="ECO:0000313" key="6">
    <source>
        <dbReference type="Proteomes" id="UP001168613"/>
    </source>
</evidence>
<keyword evidence="6" id="KW-1185">Reference proteome</keyword>
<comment type="caution">
    <text evidence="5">The sequence shown here is derived from an EMBL/GenBank/DDBJ whole genome shotgun (WGS) entry which is preliminary data.</text>
</comment>
<dbReference type="InterPro" id="IPR036390">
    <property type="entry name" value="WH_DNA-bd_sf"/>
</dbReference>
<keyword evidence="3" id="KW-0804">Transcription</keyword>
<dbReference type="InterPro" id="IPR008920">
    <property type="entry name" value="TF_FadR/GntR_C"/>
</dbReference>
<evidence type="ECO:0000259" key="4">
    <source>
        <dbReference type="PROSITE" id="PS50949"/>
    </source>
</evidence>
<name>A0ABT8EH67_9BURK</name>
<dbReference type="Gene3D" id="1.20.120.530">
    <property type="entry name" value="GntR ligand-binding domain-like"/>
    <property type="match status" value="1"/>
</dbReference>
<dbReference type="EMBL" id="JAJHNU010000001">
    <property type="protein sequence ID" value="MDN4120628.1"/>
    <property type="molecule type" value="Genomic_DNA"/>
</dbReference>
<feature type="domain" description="HTH gntR-type" evidence="4">
    <location>
        <begin position="1"/>
        <end position="68"/>
    </location>
</feature>
<dbReference type="InterPro" id="IPR011711">
    <property type="entry name" value="GntR_C"/>
</dbReference>
<dbReference type="SMART" id="SM00345">
    <property type="entry name" value="HTH_GNTR"/>
    <property type="match status" value="1"/>
</dbReference>
<keyword evidence="1" id="KW-0805">Transcription regulation</keyword>
<dbReference type="PANTHER" id="PTHR43537:SF49">
    <property type="entry name" value="TRANSCRIPTIONAL REGULATORY PROTEIN"/>
    <property type="match status" value="1"/>
</dbReference>
<protein>
    <submittedName>
        <fullName evidence="5">GntR family transcriptional regulator</fullName>
    </submittedName>
</protein>
<evidence type="ECO:0000256" key="1">
    <source>
        <dbReference type="ARBA" id="ARBA00023015"/>
    </source>
</evidence>
<dbReference type="Proteomes" id="UP001168613">
    <property type="component" value="Unassembled WGS sequence"/>
</dbReference>